<dbReference type="InterPro" id="IPR012338">
    <property type="entry name" value="Beta-lactam/transpept-like"/>
</dbReference>
<gene>
    <name evidence="3" type="ORF">GKZ57_14540</name>
</gene>
<organism evidence="3 4">
    <name type="scientific">Blautia luti DSM 14534 = JCM 17040</name>
    <dbReference type="NCBI Taxonomy" id="649762"/>
    <lineage>
        <taxon>Bacteria</taxon>
        <taxon>Bacillati</taxon>
        <taxon>Bacillota</taxon>
        <taxon>Clostridia</taxon>
        <taxon>Lachnospirales</taxon>
        <taxon>Lachnospiraceae</taxon>
        <taxon>Blautia</taxon>
    </lineage>
</organism>
<dbReference type="Gene3D" id="2.10.270.10">
    <property type="entry name" value="Cholin Binding"/>
    <property type="match status" value="1"/>
</dbReference>
<feature type="signal peptide" evidence="1">
    <location>
        <begin position="1"/>
        <end position="26"/>
    </location>
</feature>
<dbReference type="PANTHER" id="PTHR35333:SF3">
    <property type="entry name" value="BETA-LACTAMASE-TYPE TRANSPEPTIDASE FOLD CONTAINING PROTEIN"/>
    <property type="match status" value="1"/>
</dbReference>
<dbReference type="InterPro" id="IPR045155">
    <property type="entry name" value="Beta-lactam_cat"/>
</dbReference>
<keyword evidence="1" id="KW-0732">Signal</keyword>
<dbReference type="Proteomes" id="UP000437824">
    <property type="component" value="Unassembled WGS sequence"/>
</dbReference>
<dbReference type="Gene3D" id="3.40.710.10">
    <property type="entry name" value="DD-peptidase/beta-lactamase superfamily"/>
    <property type="match status" value="1"/>
</dbReference>
<keyword evidence="3" id="KW-0378">Hydrolase</keyword>
<comment type="caution">
    <text evidence="3">The sequence shown here is derived from an EMBL/GenBank/DDBJ whole genome shotgun (WGS) entry which is preliminary data.</text>
</comment>
<feature type="chain" id="PRO_5032998821" evidence="1">
    <location>
        <begin position="27"/>
        <end position="477"/>
    </location>
</feature>
<reference evidence="3 4" key="1">
    <citation type="submission" date="2019-11" db="EMBL/GenBank/DDBJ databases">
        <title>Draft genome sequence of Blautia luti DSM 14534T, isolated from human stool.</title>
        <authorList>
            <person name="Ortiz R."/>
            <person name="Melis-Arcos F."/>
            <person name="Covarrubias P."/>
            <person name="Cardenas J.P."/>
            <person name="Perez-Donoso J."/>
            <person name="Almonacid D."/>
        </authorList>
    </citation>
    <scope>NUCLEOTIDE SEQUENCE [LARGE SCALE GENOMIC DNA]</scope>
    <source>
        <strain evidence="3 4">DSM 14534</strain>
    </source>
</reference>
<dbReference type="GO" id="GO:0046677">
    <property type="term" value="P:response to antibiotic"/>
    <property type="evidence" value="ECO:0007669"/>
    <property type="project" value="InterPro"/>
</dbReference>
<dbReference type="SUPFAM" id="SSF69360">
    <property type="entry name" value="Cell wall binding repeat"/>
    <property type="match status" value="1"/>
</dbReference>
<evidence type="ECO:0000313" key="3">
    <source>
        <dbReference type="EMBL" id="MTD62424.1"/>
    </source>
</evidence>
<name>A0A844GR57_9FIRM</name>
<evidence type="ECO:0000313" key="4">
    <source>
        <dbReference type="Proteomes" id="UP000437824"/>
    </source>
</evidence>
<sequence length="477" mass="53449">MKHKRMPVVPVGTLILAGISCVSVQAAQQSMSSVTEQAQIQPIEDGSGKYMMKSDGFYCLDINGGRSTTAEIHYFDDFEIDGTVFNGYYYHDADGKFKACSSHMKHLKSVQAYENQEEEKLDGFYFVNNLGKLSAAPQVRYIDNLILDGTSLNGYYYFDETGKMVMDPGIHYLEMDCYTQHFDGSYYFGGTNGALLQESTTTADGFEVDETGKVVNLDEMGIENLKSQLEKMISDYTGTWSIYVKDLDKNKEVVINDQPLYSASLIKAFVMAETYENLEQVKKDEGKKLNVTDEKTIDVKVNDLLWNMITVSDNESHNELVKLQTDALDFKKGAELINEWLKKEGYTETTVQHTLHPSASAKESLGGRSTTSVKDCGTLLEKIYKEECVSKEASGEMLNLLSNQEEVWKIPQGLPSGIRSANKTGETDQDQHDIAIVYGEKTTYILCIMSENCPEGTAVTNIQNLSRMVYNYLNLQG</sequence>
<dbReference type="AlphaFoldDB" id="A0A844GR57"/>
<dbReference type="PANTHER" id="PTHR35333">
    <property type="entry name" value="BETA-LACTAMASE"/>
    <property type="match status" value="1"/>
</dbReference>
<evidence type="ECO:0000259" key="2">
    <source>
        <dbReference type="Pfam" id="PF13354"/>
    </source>
</evidence>
<dbReference type="GO" id="GO:0030655">
    <property type="term" value="P:beta-lactam antibiotic catabolic process"/>
    <property type="evidence" value="ECO:0007669"/>
    <property type="project" value="InterPro"/>
</dbReference>
<protein>
    <submittedName>
        <fullName evidence="3">Serine hydrolase</fullName>
    </submittedName>
</protein>
<accession>A0A844GR57</accession>
<dbReference type="RefSeq" id="WP_154780863.1">
    <property type="nucleotide sequence ID" value="NZ_WMBC01000014.1"/>
</dbReference>
<feature type="domain" description="Beta-lactamase class A catalytic" evidence="2">
    <location>
        <begin position="241"/>
        <end position="449"/>
    </location>
</feature>
<dbReference type="InterPro" id="IPR000871">
    <property type="entry name" value="Beta-lactam_class-A"/>
</dbReference>
<evidence type="ECO:0000256" key="1">
    <source>
        <dbReference type="SAM" id="SignalP"/>
    </source>
</evidence>
<dbReference type="Pfam" id="PF13354">
    <property type="entry name" value="Beta-lactamase2"/>
    <property type="match status" value="1"/>
</dbReference>
<dbReference type="EMBL" id="WMBC01000014">
    <property type="protein sequence ID" value="MTD62424.1"/>
    <property type="molecule type" value="Genomic_DNA"/>
</dbReference>
<dbReference type="SUPFAM" id="SSF56601">
    <property type="entry name" value="beta-lactamase/transpeptidase-like"/>
    <property type="match status" value="1"/>
</dbReference>
<dbReference type="PROSITE" id="PS51257">
    <property type="entry name" value="PROKAR_LIPOPROTEIN"/>
    <property type="match status" value="1"/>
</dbReference>
<proteinExistence type="predicted"/>
<dbReference type="GO" id="GO:0008800">
    <property type="term" value="F:beta-lactamase activity"/>
    <property type="evidence" value="ECO:0007669"/>
    <property type="project" value="InterPro"/>
</dbReference>